<dbReference type="EMBL" id="CAJNOK010025829">
    <property type="protein sequence ID" value="CAF1394859.1"/>
    <property type="molecule type" value="Genomic_DNA"/>
</dbReference>
<sequence>SIDYTAHELQVQQETLKQHNLYRKRHCVPDLVLNDVLNEIAQEYADYLASTGSFAHSGNTVNDGEYLGENLYMMSGSAGVTVNGKSR</sequence>
<gene>
    <name evidence="2" type="ORF">OVA965_LOCUS32756</name>
    <name evidence="3" type="ORF">TMI583_LOCUS33615</name>
</gene>
<protein>
    <recommendedName>
        <fullName evidence="1">SCP domain-containing protein</fullName>
    </recommendedName>
</protein>
<dbReference type="InterPro" id="IPR035940">
    <property type="entry name" value="CAP_sf"/>
</dbReference>
<dbReference type="InterPro" id="IPR014044">
    <property type="entry name" value="CAP_dom"/>
</dbReference>
<feature type="non-terminal residue" evidence="2">
    <location>
        <position position="1"/>
    </location>
</feature>
<dbReference type="AlphaFoldDB" id="A0A8S2F4V5"/>
<reference evidence="2" key="1">
    <citation type="submission" date="2021-02" db="EMBL/GenBank/DDBJ databases">
        <authorList>
            <person name="Nowell W R."/>
        </authorList>
    </citation>
    <scope>NUCLEOTIDE SEQUENCE</scope>
</reference>
<dbReference type="Pfam" id="PF00188">
    <property type="entry name" value="CAP"/>
    <property type="match status" value="1"/>
</dbReference>
<dbReference type="Proteomes" id="UP000682733">
    <property type="component" value="Unassembled WGS sequence"/>
</dbReference>
<dbReference type="Gene3D" id="3.40.33.10">
    <property type="entry name" value="CAP"/>
    <property type="match status" value="1"/>
</dbReference>
<organism evidence="2 4">
    <name type="scientific">Didymodactylos carnosus</name>
    <dbReference type="NCBI Taxonomy" id="1234261"/>
    <lineage>
        <taxon>Eukaryota</taxon>
        <taxon>Metazoa</taxon>
        <taxon>Spiralia</taxon>
        <taxon>Gnathifera</taxon>
        <taxon>Rotifera</taxon>
        <taxon>Eurotatoria</taxon>
        <taxon>Bdelloidea</taxon>
        <taxon>Philodinida</taxon>
        <taxon>Philodinidae</taxon>
        <taxon>Didymodactylos</taxon>
    </lineage>
</organism>
<name>A0A8S2F4V5_9BILA</name>
<proteinExistence type="predicted"/>
<evidence type="ECO:0000313" key="3">
    <source>
        <dbReference type="EMBL" id="CAF4202200.1"/>
    </source>
</evidence>
<dbReference type="EMBL" id="CAJOBA010047537">
    <property type="protein sequence ID" value="CAF4202200.1"/>
    <property type="molecule type" value="Genomic_DNA"/>
</dbReference>
<evidence type="ECO:0000313" key="2">
    <source>
        <dbReference type="EMBL" id="CAF1394859.1"/>
    </source>
</evidence>
<evidence type="ECO:0000259" key="1">
    <source>
        <dbReference type="Pfam" id="PF00188"/>
    </source>
</evidence>
<dbReference type="SUPFAM" id="SSF55797">
    <property type="entry name" value="PR-1-like"/>
    <property type="match status" value="1"/>
</dbReference>
<comment type="caution">
    <text evidence="2">The sequence shown here is derived from an EMBL/GenBank/DDBJ whole genome shotgun (WGS) entry which is preliminary data.</text>
</comment>
<accession>A0A8S2F4V5</accession>
<feature type="domain" description="SCP" evidence="1">
    <location>
        <begin position="17"/>
        <end position="62"/>
    </location>
</feature>
<dbReference type="Proteomes" id="UP000677228">
    <property type="component" value="Unassembled WGS sequence"/>
</dbReference>
<evidence type="ECO:0000313" key="4">
    <source>
        <dbReference type="Proteomes" id="UP000677228"/>
    </source>
</evidence>